<dbReference type="STRING" id="512399.A8709_14700"/>
<comment type="similarity">
    <text evidence="1">Belongs to the isochorismatase family.</text>
</comment>
<comment type="caution">
    <text evidence="4">The sequence shown here is derived from an EMBL/GenBank/DDBJ whole genome shotgun (WGS) entry which is preliminary data.</text>
</comment>
<gene>
    <name evidence="4" type="ORF">A8709_14700</name>
</gene>
<dbReference type="InterPro" id="IPR000868">
    <property type="entry name" value="Isochorismatase-like_dom"/>
</dbReference>
<dbReference type="SUPFAM" id="SSF52499">
    <property type="entry name" value="Isochorismatase-like hydrolases"/>
    <property type="match status" value="1"/>
</dbReference>
<evidence type="ECO:0000313" key="4">
    <source>
        <dbReference type="EMBL" id="OCT15338.1"/>
    </source>
</evidence>
<keyword evidence="2" id="KW-0378">Hydrolase</keyword>
<dbReference type="AlphaFoldDB" id="A0A1C1A468"/>
<accession>A0A1C1A468</accession>
<organism evidence="4 5">
    <name type="scientific">Paenibacillus pectinilyticus</name>
    <dbReference type="NCBI Taxonomy" id="512399"/>
    <lineage>
        <taxon>Bacteria</taxon>
        <taxon>Bacillati</taxon>
        <taxon>Bacillota</taxon>
        <taxon>Bacilli</taxon>
        <taxon>Bacillales</taxon>
        <taxon>Paenibacillaceae</taxon>
        <taxon>Paenibacillus</taxon>
    </lineage>
</organism>
<dbReference type="RefSeq" id="WP_065852249.1">
    <property type="nucleotide sequence ID" value="NZ_LYPC01000014.1"/>
</dbReference>
<feature type="domain" description="Isochorismatase-like" evidence="3">
    <location>
        <begin position="62"/>
        <end position="199"/>
    </location>
</feature>
<dbReference type="Pfam" id="PF00857">
    <property type="entry name" value="Isochorismatase"/>
    <property type="match status" value="1"/>
</dbReference>
<dbReference type="Proteomes" id="UP000093309">
    <property type="component" value="Unassembled WGS sequence"/>
</dbReference>
<evidence type="ECO:0000256" key="1">
    <source>
        <dbReference type="ARBA" id="ARBA00006336"/>
    </source>
</evidence>
<dbReference type="EMBL" id="LYPC01000014">
    <property type="protein sequence ID" value="OCT15338.1"/>
    <property type="molecule type" value="Genomic_DNA"/>
</dbReference>
<dbReference type="OrthoDB" id="4305745at2"/>
<keyword evidence="5" id="KW-1185">Reference proteome</keyword>
<dbReference type="PANTHER" id="PTHR43540:SF6">
    <property type="entry name" value="ISOCHORISMATASE-LIKE DOMAIN-CONTAINING PROTEIN"/>
    <property type="match status" value="1"/>
</dbReference>
<evidence type="ECO:0000259" key="3">
    <source>
        <dbReference type="Pfam" id="PF00857"/>
    </source>
</evidence>
<sequence>MIYWCPLCEDWCDFYSPSYHGFWLQTVNPTNVSDKTIIDEWNTISIPPAPELQSIVIDPSTSALLVLDMENSICNNYRCLASISKINHLLTKSREIGMLVVYSLTHAGDSTDIAWQLTPAPGDPIVKSNVDKFYQTNLEEILQANCIKNVLITGYSANGAVLHTATSAAFRGFNVIIPVDGMSASNPYAEQYTAWHMLNSPGTRNRAALTKISLITM</sequence>
<dbReference type="CDD" id="cd00431">
    <property type="entry name" value="cysteine_hydrolases"/>
    <property type="match status" value="1"/>
</dbReference>
<dbReference type="PANTHER" id="PTHR43540">
    <property type="entry name" value="PEROXYUREIDOACRYLATE/UREIDOACRYLATE AMIDOHYDROLASE-RELATED"/>
    <property type="match status" value="1"/>
</dbReference>
<dbReference type="Gene3D" id="3.40.50.850">
    <property type="entry name" value="Isochorismatase-like"/>
    <property type="match status" value="1"/>
</dbReference>
<evidence type="ECO:0000256" key="2">
    <source>
        <dbReference type="ARBA" id="ARBA00022801"/>
    </source>
</evidence>
<dbReference type="GO" id="GO:0016787">
    <property type="term" value="F:hydrolase activity"/>
    <property type="evidence" value="ECO:0007669"/>
    <property type="project" value="UniProtKB-KW"/>
</dbReference>
<dbReference type="InterPro" id="IPR036380">
    <property type="entry name" value="Isochorismatase-like_sf"/>
</dbReference>
<reference evidence="5" key="1">
    <citation type="submission" date="2016-05" db="EMBL/GenBank/DDBJ databases">
        <title>Paenibacillus oryzae. sp. nov., isolated from the rice root.</title>
        <authorList>
            <person name="Zhang J."/>
            <person name="Zhang X."/>
        </authorList>
    </citation>
    <scope>NUCLEOTIDE SEQUENCE [LARGE SCALE GENOMIC DNA]</scope>
    <source>
        <strain evidence="5">KCTC13222</strain>
    </source>
</reference>
<evidence type="ECO:0000313" key="5">
    <source>
        <dbReference type="Proteomes" id="UP000093309"/>
    </source>
</evidence>
<protein>
    <submittedName>
        <fullName evidence="4">Isochorismatase</fullName>
    </submittedName>
</protein>
<proteinExistence type="inferred from homology"/>
<dbReference type="InterPro" id="IPR050272">
    <property type="entry name" value="Isochorismatase-like_hydrls"/>
</dbReference>
<name>A0A1C1A468_9BACL</name>